<comment type="caution">
    <text evidence="2">The sequence shown here is derived from an EMBL/GenBank/DDBJ whole genome shotgun (WGS) entry which is preliminary data.</text>
</comment>
<evidence type="ECO:0008006" key="4">
    <source>
        <dbReference type="Google" id="ProtNLM"/>
    </source>
</evidence>
<feature type="chain" id="PRO_5002539446" description="Glycoside hydrolase family 42 N-terminal domain-containing protein" evidence="1">
    <location>
        <begin position="24"/>
        <end position="591"/>
    </location>
</feature>
<dbReference type="Proteomes" id="UP000034607">
    <property type="component" value="Unassembled WGS sequence"/>
</dbReference>
<protein>
    <recommendedName>
        <fullName evidence="4">Glycoside hydrolase family 42 N-terminal domain-containing protein</fullName>
    </recommendedName>
</protein>
<accession>A0A0G1RI49</accession>
<evidence type="ECO:0000313" key="3">
    <source>
        <dbReference type="Proteomes" id="UP000034607"/>
    </source>
</evidence>
<feature type="signal peptide" evidence="1">
    <location>
        <begin position="1"/>
        <end position="23"/>
    </location>
</feature>
<gene>
    <name evidence="2" type="ORF">UX78_C0003G0018</name>
</gene>
<dbReference type="AlphaFoldDB" id="A0A0G1RI49"/>
<sequence length="591" mass="66852">MKNRSILILLFSFFFFLAFPAQAAEKNYVTLVFPVRGRDFWWQGRDLSHLTRLIASVSATRLPSTWLVQYDALLDDQIVDQLHSLENQAEKGVFLEVTRRLAEDSFVPYAWEHGPWTSANLLFLSGYQPLDRLRMIDKAFSTFKDKFGNYPKSFGAWYVDVASIEYIKQKYGAIALLGLADQYATDGYQTWGQYFSQPYFVSRKSAIEPAADASDNTGVIKLQWAPRDPVRGYGTSGDYSNFSVQVNDYFRNKGLDKNYFDRLLKTLTLDASGPLSQTVIGIEAAELEPEYWTALTDQLNLVKKYVSRGLLVAETMSRFADIYTAAFPKTSPQITLSGSNAGTTFWWFNSPGFRLALGLENGILKIKDLRYYHYSSLRDNDQVFPDPNLNLTRVVPAVVDQAALGNEIILGRPSKINNPPGHFAWPGGSLDVTPAGPVINGGPPVPRPAGVSVPDRRCFGEYGGYRPPLGCLKQLAVFLARFIPDIRYSSLSGQKFLGLRIGPEYLWGLRFPKIRLGRFYFKFPLLENFISLRSRLTPDFSWEGKQEIEISSFRSNAKIVRKIGQYGHDSLLELANPPKIFENSYYLVFKP</sequence>
<proteinExistence type="predicted"/>
<reference evidence="2 3" key="1">
    <citation type="journal article" date="2015" name="Nature">
        <title>rRNA introns, odd ribosomes, and small enigmatic genomes across a large radiation of phyla.</title>
        <authorList>
            <person name="Brown C.T."/>
            <person name="Hug L.A."/>
            <person name="Thomas B.C."/>
            <person name="Sharon I."/>
            <person name="Castelle C.J."/>
            <person name="Singh A."/>
            <person name="Wilkins M.J."/>
            <person name="Williams K.H."/>
            <person name="Banfield J.F."/>
        </authorList>
    </citation>
    <scope>NUCLEOTIDE SEQUENCE [LARGE SCALE GENOMIC DNA]</scope>
</reference>
<keyword evidence="1" id="KW-0732">Signal</keyword>
<dbReference type="Gene3D" id="3.20.20.510">
    <property type="entry name" value="Uncharacterised protein PF12979, DUF3863"/>
    <property type="match status" value="1"/>
</dbReference>
<organism evidence="2 3">
    <name type="scientific">Candidatus Amesbacteria bacterium GW2011_GWA2_47_11</name>
    <dbReference type="NCBI Taxonomy" id="1618357"/>
    <lineage>
        <taxon>Bacteria</taxon>
        <taxon>Candidatus Amesiibacteriota</taxon>
    </lineage>
</organism>
<evidence type="ECO:0000256" key="1">
    <source>
        <dbReference type="SAM" id="SignalP"/>
    </source>
</evidence>
<name>A0A0G1RI49_9BACT</name>
<evidence type="ECO:0000313" key="2">
    <source>
        <dbReference type="EMBL" id="KKU56742.1"/>
    </source>
</evidence>
<dbReference type="EMBL" id="LCNM01000003">
    <property type="protein sequence ID" value="KKU56742.1"/>
    <property type="molecule type" value="Genomic_DNA"/>
</dbReference>